<gene>
    <name evidence="6" type="ORF">GFSPODELE1_LOCUS10706</name>
</gene>
<evidence type="ECO:0000256" key="2">
    <source>
        <dbReference type="ARBA" id="ARBA00006856"/>
    </source>
</evidence>
<dbReference type="PANTHER" id="PTHR18034">
    <property type="entry name" value="CELL CYCLE CONTROL PROTEIN CWF22-RELATED"/>
    <property type="match status" value="1"/>
</dbReference>
<feature type="region of interest" description="Disordered" evidence="4">
    <location>
        <begin position="619"/>
        <end position="642"/>
    </location>
</feature>
<organism evidence="6 7">
    <name type="scientific">Somion occarium</name>
    <dbReference type="NCBI Taxonomy" id="3059160"/>
    <lineage>
        <taxon>Eukaryota</taxon>
        <taxon>Fungi</taxon>
        <taxon>Dikarya</taxon>
        <taxon>Basidiomycota</taxon>
        <taxon>Agaricomycotina</taxon>
        <taxon>Agaricomycetes</taxon>
        <taxon>Polyporales</taxon>
        <taxon>Cerrenaceae</taxon>
        <taxon>Somion</taxon>
    </lineage>
</organism>
<dbReference type="InterPro" id="IPR016024">
    <property type="entry name" value="ARM-type_fold"/>
</dbReference>
<dbReference type="Pfam" id="PF02847">
    <property type="entry name" value="MA3"/>
    <property type="match status" value="1"/>
</dbReference>
<feature type="compositionally biased region" description="Basic and acidic residues" evidence="4">
    <location>
        <begin position="68"/>
        <end position="78"/>
    </location>
</feature>
<feature type="region of interest" description="Disordered" evidence="4">
    <location>
        <begin position="1"/>
        <end position="170"/>
    </location>
</feature>
<dbReference type="Gene3D" id="1.25.40.180">
    <property type="match status" value="1"/>
</dbReference>
<reference evidence="7" key="1">
    <citation type="submission" date="2024-04" db="EMBL/GenBank/DDBJ databases">
        <authorList>
            <person name="Shaw F."/>
            <person name="Minotto A."/>
        </authorList>
    </citation>
    <scope>NUCLEOTIDE SEQUENCE [LARGE SCALE GENOMIC DNA]</scope>
</reference>
<dbReference type="InterPro" id="IPR050781">
    <property type="entry name" value="CWC22_splicing_factor"/>
</dbReference>
<feature type="compositionally biased region" description="Polar residues" evidence="4">
    <location>
        <begin position="624"/>
        <end position="642"/>
    </location>
</feature>
<sequence>MRPHTGPSLPQSLLEEIESTTGEGRGGRQKNGRHKGQLPRKEARRQEREGRRQRKAEYFTGRAQNVKRPAEDEHVESPRRKKQRLDTSASSNGAQNGKQQKAPFVTVAAPEPLPKKAELKGHSKKPKPKTALERLAERSSSGVAAPLESKSKSKAQRSTLPRSRQEQEEDAYIAHLEAKLGWNKGGKRTGKYGKDLEDDGLDELLHDLDQIETSAFFGALAEYDEDKVEGSGGESDEDISEIDNSDEAEDDTDQGSEEEVTDGEEEWGGIIGGESESEGESEEDRKDADEIDGQPTRAIESTAASKYIPPHLRNRPAESPEDSEAKLKLMRQIKGQLNRMSEQNIGTIIDAIEEIYRNHRRHDATSTITTLIIDGISAHSILLDSYVVLHAAFVSALHKLVGVEFAAYFVQNVVSSYEHHFAALQNQAQDQPSTSQPEASSGADPAHQATEVQGKETSNLIVLLSELYNFQVISCILIYDVIRGLLEGDLTEFKVELVLKIARNSGQQLRTDDPSALKDIIQIVHSKLPEDKNSLSSRTRFMVETLGNLKNNKVKRTAAGQQAGNEAVERMKKFLSGLIKKRQVKTHEPLRVGLDDLHSAESRGKWWLVGAAWGGDPLADRQESNQANTAESHSNSADATSQNTLLKLARKQGMNTDIRRSIFIVLMSSEDYVHACERLSQLKLTEVQQREIIRVILHCCGNEKVYNPYYTLIGQQLCRLSHSHKFTLQYCLWDFLRDLGEVNVGGAEIIKNLKDDVAGFDVKKISSTRMANISRAYGWWIAKDCITLAVLKPVDFTILKSQSRKFLVQLLVHVFISSQLSSPLISSDPKDIPRTRNRGPLEEIFIKATRIQTLALGLVYFLGQVVKHEVDQIDDAGFLSWASKVALDTLRTGMDVVPTL</sequence>
<comment type="similarity">
    <text evidence="2">Belongs to the CWC22 family.</text>
</comment>
<dbReference type="Pfam" id="PF02854">
    <property type="entry name" value="MIF4G"/>
    <property type="match status" value="1"/>
</dbReference>
<keyword evidence="3" id="KW-0539">Nucleus</keyword>
<accession>A0ABP1E8F9</accession>
<protein>
    <recommendedName>
        <fullName evidence="5">MI domain-containing protein</fullName>
    </recommendedName>
</protein>
<feature type="domain" description="MI" evidence="5">
    <location>
        <begin position="657"/>
        <end position="796"/>
    </location>
</feature>
<dbReference type="InterPro" id="IPR003890">
    <property type="entry name" value="MIF4G-like_typ-3"/>
</dbReference>
<dbReference type="SMART" id="SM00543">
    <property type="entry name" value="MIF4G"/>
    <property type="match status" value="1"/>
</dbReference>
<feature type="compositionally biased region" description="Acidic residues" evidence="4">
    <location>
        <begin position="234"/>
        <end position="267"/>
    </location>
</feature>
<dbReference type="SUPFAM" id="SSF48371">
    <property type="entry name" value="ARM repeat"/>
    <property type="match status" value="1"/>
</dbReference>
<proteinExistence type="inferred from homology"/>
<evidence type="ECO:0000256" key="4">
    <source>
        <dbReference type="SAM" id="MobiDB-lite"/>
    </source>
</evidence>
<feature type="compositionally biased region" description="Basic and acidic residues" evidence="4">
    <location>
        <begin position="39"/>
        <end position="50"/>
    </location>
</feature>
<evidence type="ECO:0000256" key="1">
    <source>
        <dbReference type="ARBA" id="ARBA00004604"/>
    </source>
</evidence>
<feature type="compositionally biased region" description="Basic residues" evidence="4">
    <location>
        <begin position="27"/>
        <end position="38"/>
    </location>
</feature>
<name>A0ABP1E8F9_9APHY</name>
<comment type="subcellular location">
    <subcellularLocation>
        <location evidence="1">Nucleus</location>
        <location evidence="1">Nucleolus</location>
    </subcellularLocation>
</comment>
<dbReference type="Proteomes" id="UP001497453">
    <property type="component" value="Chromosome 9"/>
</dbReference>
<feature type="compositionally biased region" description="Polar residues" evidence="4">
    <location>
        <begin position="86"/>
        <end position="99"/>
    </location>
</feature>
<feature type="region of interest" description="Disordered" evidence="4">
    <location>
        <begin position="426"/>
        <end position="450"/>
    </location>
</feature>
<evidence type="ECO:0000256" key="3">
    <source>
        <dbReference type="ARBA" id="ARBA00023242"/>
    </source>
</evidence>
<dbReference type="PROSITE" id="PS51366">
    <property type="entry name" value="MI"/>
    <property type="match status" value="1"/>
</dbReference>
<feature type="region of interest" description="Disordered" evidence="4">
    <location>
        <begin position="222"/>
        <end position="323"/>
    </location>
</feature>
<keyword evidence="7" id="KW-1185">Reference proteome</keyword>
<dbReference type="PANTHER" id="PTHR18034:SF4">
    <property type="entry name" value="NUCLEOLAR MIF4G DOMAIN-CONTAINING PROTEIN 1"/>
    <property type="match status" value="1"/>
</dbReference>
<evidence type="ECO:0000313" key="6">
    <source>
        <dbReference type="EMBL" id="CAL1716321.1"/>
    </source>
</evidence>
<dbReference type="EMBL" id="OZ037952">
    <property type="protein sequence ID" value="CAL1716321.1"/>
    <property type="molecule type" value="Genomic_DNA"/>
</dbReference>
<evidence type="ECO:0000313" key="7">
    <source>
        <dbReference type="Proteomes" id="UP001497453"/>
    </source>
</evidence>
<evidence type="ECO:0000259" key="5">
    <source>
        <dbReference type="PROSITE" id="PS51366"/>
    </source>
</evidence>
<dbReference type="SMART" id="SM00544">
    <property type="entry name" value="MA3"/>
    <property type="match status" value="1"/>
</dbReference>
<feature type="compositionally biased region" description="Polar residues" evidence="4">
    <location>
        <begin position="426"/>
        <end position="439"/>
    </location>
</feature>
<dbReference type="InterPro" id="IPR003891">
    <property type="entry name" value="Initiation_fac_eIF4g_MI"/>
</dbReference>